<dbReference type="PANTHER" id="PTHR33067:SF15">
    <property type="entry name" value="RNA-DIRECTED DNA POLYMERASE"/>
    <property type="match status" value="1"/>
</dbReference>
<evidence type="ECO:0000313" key="1">
    <source>
        <dbReference type="Proteomes" id="UP001652660"/>
    </source>
</evidence>
<name>A0A6P6UZV2_COFAR</name>
<dbReference type="OrthoDB" id="1744168at2759"/>
<proteinExistence type="predicted"/>
<dbReference type="GeneID" id="113715878"/>
<dbReference type="Gene3D" id="2.40.70.10">
    <property type="entry name" value="Acid Proteases"/>
    <property type="match status" value="1"/>
</dbReference>
<dbReference type="Proteomes" id="UP001652660">
    <property type="component" value="Chromosome 11c"/>
</dbReference>
<protein>
    <submittedName>
        <fullName evidence="2">Uncharacterized protein</fullName>
    </submittedName>
</protein>
<gene>
    <name evidence="2" type="primary">LOC113715878</name>
</gene>
<organism evidence="1 2">
    <name type="scientific">Coffea arabica</name>
    <name type="common">Arabian coffee</name>
    <dbReference type="NCBI Taxonomy" id="13443"/>
    <lineage>
        <taxon>Eukaryota</taxon>
        <taxon>Viridiplantae</taxon>
        <taxon>Streptophyta</taxon>
        <taxon>Embryophyta</taxon>
        <taxon>Tracheophyta</taxon>
        <taxon>Spermatophyta</taxon>
        <taxon>Magnoliopsida</taxon>
        <taxon>eudicotyledons</taxon>
        <taxon>Gunneridae</taxon>
        <taxon>Pentapetalae</taxon>
        <taxon>asterids</taxon>
        <taxon>lamiids</taxon>
        <taxon>Gentianales</taxon>
        <taxon>Rubiaceae</taxon>
        <taxon>Ixoroideae</taxon>
        <taxon>Gardenieae complex</taxon>
        <taxon>Bertiereae - Coffeeae clade</taxon>
        <taxon>Coffeeae</taxon>
        <taxon>Coffea</taxon>
    </lineage>
</organism>
<keyword evidence="1" id="KW-1185">Reference proteome</keyword>
<accession>A0A6P6UZV2</accession>
<dbReference type="RefSeq" id="XP_027095981.2">
    <property type="nucleotide sequence ID" value="XM_027240180.2"/>
</dbReference>
<evidence type="ECO:0000313" key="2">
    <source>
        <dbReference type="RefSeq" id="XP_027095981.2"/>
    </source>
</evidence>
<reference evidence="2" key="2">
    <citation type="submission" date="2025-08" db="UniProtKB">
        <authorList>
            <consortium name="RefSeq"/>
        </authorList>
    </citation>
    <scope>IDENTIFICATION</scope>
    <source>
        <tissue evidence="2">Leaves</tissue>
    </source>
</reference>
<dbReference type="AlphaFoldDB" id="A0A6P6UZV2"/>
<dbReference type="PANTHER" id="PTHR33067">
    <property type="entry name" value="RNA-DIRECTED DNA POLYMERASE-RELATED"/>
    <property type="match status" value="1"/>
</dbReference>
<reference evidence="1" key="1">
    <citation type="journal article" date="2025" name="Foods">
        <title>Unveiling the Microbial Signatures of Arabica Coffee Cherries: Insights into Ripeness Specific Diversity, Functional Traits, and Implications for Quality and Safety.</title>
        <authorList>
            <consortium name="RefSeq"/>
            <person name="Tenea G.N."/>
            <person name="Cifuentes V."/>
            <person name="Reyes P."/>
            <person name="Cevallos-Vallejos M."/>
        </authorList>
    </citation>
    <scope>NUCLEOTIDE SEQUENCE [LARGE SCALE GENOMIC DNA]</scope>
</reference>
<dbReference type="InterPro" id="IPR021109">
    <property type="entry name" value="Peptidase_aspartic_dom_sf"/>
</dbReference>
<sequence length="360" mass="41146">MAENSQHFGTREDTSTRHVNNVGILSMQEQLAELTSMVRQMAMKNVQQVKKYEICKDVSHPTDGCPMLQDDSMEQVNMVGHTPVPHRQYDSYSNTYNPVSVEDRCKYTRSKKLVSQIASVMNSLKFQGLGKLPSQPKVNLKNVSAITLISEKKIEGPKPIVLEDKSEDQIEKEKEEEGFIKTTPERLCVYKKKLRGDERIVMEENVSAVQKNLPPKCGDQETDIIIQLADRTNAYPIGLVEDILVQVNELVFPREFYILDMNDERSLNSSPVILGRSFLSTSRIKIDVNESTLTMEFDGEVAHFNIFYEIKNPVNSHFVLAIHATNPSVQKFSEFDCRGKFKIVTNKYHRMKAIYEVKMS</sequence>